<gene>
    <name evidence="4" type="ORF">A3H26_00590</name>
</gene>
<dbReference type="GO" id="GO:0005829">
    <property type="term" value="C:cytosol"/>
    <property type="evidence" value="ECO:0007669"/>
    <property type="project" value="TreeGrafter"/>
</dbReference>
<organism evidence="4 5">
    <name type="scientific">candidate division WWE3 bacterium RIFCSPLOWO2_12_FULL_36_10</name>
    <dbReference type="NCBI Taxonomy" id="1802630"/>
    <lineage>
        <taxon>Bacteria</taxon>
        <taxon>Katanobacteria</taxon>
    </lineage>
</organism>
<dbReference type="GO" id="GO:0032259">
    <property type="term" value="P:methylation"/>
    <property type="evidence" value="ECO:0007669"/>
    <property type="project" value="UniProtKB-KW"/>
</dbReference>
<evidence type="ECO:0000256" key="2">
    <source>
        <dbReference type="ARBA" id="ARBA00022679"/>
    </source>
</evidence>
<dbReference type="PANTHER" id="PTHR46429:SF1">
    <property type="entry name" value="23S RRNA (GUANOSINE-2'-O-)-METHYLTRANSFERASE RLMB"/>
    <property type="match status" value="1"/>
</dbReference>
<dbReference type="Proteomes" id="UP000177763">
    <property type="component" value="Unassembled WGS sequence"/>
</dbReference>
<dbReference type="Gene3D" id="3.40.1280.10">
    <property type="match status" value="1"/>
</dbReference>
<dbReference type="InterPro" id="IPR029026">
    <property type="entry name" value="tRNA_m1G_MTases_N"/>
</dbReference>
<dbReference type="AlphaFoldDB" id="A0A1F4VHG4"/>
<evidence type="ECO:0000256" key="1">
    <source>
        <dbReference type="ARBA" id="ARBA00022603"/>
    </source>
</evidence>
<accession>A0A1F4VHG4</accession>
<reference evidence="4 5" key="1">
    <citation type="journal article" date="2016" name="Nat. Commun.">
        <title>Thousands of microbial genomes shed light on interconnected biogeochemical processes in an aquifer system.</title>
        <authorList>
            <person name="Anantharaman K."/>
            <person name="Brown C.T."/>
            <person name="Hug L.A."/>
            <person name="Sharon I."/>
            <person name="Castelle C.J."/>
            <person name="Probst A.J."/>
            <person name="Thomas B.C."/>
            <person name="Singh A."/>
            <person name="Wilkins M.J."/>
            <person name="Karaoz U."/>
            <person name="Brodie E.L."/>
            <person name="Williams K.H."/>
            <person name="Hubbard S.S."/>
            <person name="Banfield J.F."/>
        </authorList>
    </citation>
    <scope>NUCLEOTIDE SEQUENCE [LARGE SCALE GENOMIC DNA]</scope>
</reference>
<proteinExistence type="predicted"/>
<dbReference type="InterPro" id="IPR029028">
    <property type="entry name" value="Alpha/beta_knot_MTases"/>
</dbReference>
<feature type="non-terminal residue" evidence="4">
    <location>
        <position position="170"/>
    </location>
</feature>
<evidence type="ECO:0000259" key="3">
    <source>
        <dbReference type="SMART" id="SM00967"/>
    </source>
</evidence>
<dbReference type="InterPro" id="IPR029064">
    <property type="entry name" value="Ribosomal_eL30-like_sf"/>
</dbReference>
<dbReference type="GO" id="GO:0008173">
    <property type="term" value="F:RNA methyltransferase activity"/>
    <property type="evidence" value="ECO:0007669"/>
    <property type="project" value="InterPro"/>
</dbReference>
<dbReference type="InterPro" id="IPR013123">
    <property type="entry name" value="SpoU_subst-bd"/>
</dbReference>
<comment type="caution">
    <text evidence="4">The sequence shown here is derived from an EMBL/GenBank/DDBJ whole genome shotgun (WGS) entry which is preliminary data.</text>
</comment>
<keyword evidence="1" id="KW-0489">Methyltransferase</keyword>
<sequence length="170" mass="18878">MRTQLEGRNVVLEALERGRKVFEIYIDIGARGEKVDKIYTISKRLNIRIERKDRKFLDKITKTDSHQGVIAISETLQEERLKEVLAKAKNPLVLILKDTVYEHNLGAILRTSAASGVSAIVVGQTNRQALTPIVERVSMGASNIIPVIGASIQSTLSVLKKEGYRIVGVE</sequence>
<dbReference type="GO" id="GO:0003723">
    <property type="term" value="F:RNA binding"/>
    <property type="evidence" value="ECO:0007669"/>
    <property type="project" value="InterPro"/>
</dbReference>
<dbReference type="PANTHER" id="PTHR46429">
    <property type="entry name" value="23S RRNA (GUANOSINE-2'-O-)-METHYLTRANSFERASE RLMB"/>
    <property type="match status" value="1"/>
</dbReference>
<dbReference type="SUPFAM" id="SSF75217">
    <property type="entry name" value="alpha/beta knot"/>
    <property type="match status" value="1"/>
</dbReference>
<dbReference type="InterPro" id="IPR001537">
    <property type="entry name" value="SpoU_MeTrfase"/>
</dbReference>
<dbReference type="Gene3D" id="3.30.1330.30">
    <property type="match status" value="1"/>
</dbReference>
<dbReference type="InterPro" id="IPR004441">
    <property type="entry name" value="rRNA_MeTrfase_TrmH"/>
</dbReference>
<dbReference type="SUPFAM" id="SSF55315">
    <property type="entry name" value="L30e-like"/>
    <property type="match status" value="1"/>
</dbReference>
<dbReference type="SMART" id="SM00967">
    <property type="entry name" value="SpoU_sub_bind"/>
    <property type="match status" value="1"/>
</dbReference>
<dbReference type="Pfam" id="PF08032">
    <property type="entry name" value="SpoU_sub_bind"/>
    <property type="match status" value="1"/>
</dbReference>
<dbReference type="STRING" id="1802630.A3H26_00590"/>
<protein>
    <recommendedName>
        <fullName evidence="3">RNA 2-O ribose methyltransferase substrate binding domain-containing protein</fullName>
    </recommendedName>
</protein>
<feature type="domain" description="RNA 2-O ribose methyltransferase substrate binding" evidence="3">
    <location>
        <begin position="4"/>
        <end position="79"/>
    </location>
</feature>
<keyword evidence="2" id="KW-0808">Transferase</keyword>
<dbReference type="GO" id="GO:0006396">
    <property type="term" value="P:RNA processing"/>
    <property type="evidence" value="ECO:0007669"/>
    <property type="project" value="InterPro"/>
</dbReference>
<evidence type="ECO:0000313" key="4">
    <source>
        <dbReference type="EMBL" id="OGC56707.1"/>
    </source>
</evidence>
<dbReference type="EMBL" id="MEVN01000032">
    <property type="protein sequence ID" value="OGC56707.1"/>
    <property type="molecule type" value="Genomic_DNA"/>
</dbReference>
<evidence type="ECO:0000313" key="5">
    <source>
        <dbReference type="Proteomes" id="UP000177763"/>
    </source>
</evidence>
<dbReference type="Pfam" id="PF00588">
    <property type="entry name" value="SpoU_methylase"/>
    <property type="match status" value="1"/>
</dbReference>
<name>A0A1F4VHG4_UNCKA</name>